<sequence length="156" mass="17994">MPLRGASKSRLSEKCKLQRCSSANGWAAYEGIARELRSATPHDLDIPSFSGRMELDKQDDHFLFDTSIQGEAYLEKQNRRDSLGKKRVRGKVKEFVQIFNQEVPEKPSFDLNGSQHQDSRRKERSKFRTEDTTNEKMHSDIVYEKNMPNASILVLC</sequence>
<organism evidence="2 3">
    <name type="scientific">Populus deltoides</name>
    <name type="common">Eastern poplar</name>
    <name type="synonym">Eastern cottonwood</name>
    <dbReference type="NCBI Taxonomy" id="3696"/>
    <lineage>
        <taxon>Eukaryota</taxon>
        <taxon>Viridiplantae</taxon>
        <taxon>Streptophyta</taxon>
        <taxon>Embryophyta</taxon>
        <taxon>Tracheophyta</taxon>
        <taxon>Spermatophyta</taxon>
        <taxon>Magnoliopsida</taxon>
        <taxon>eudicotyledons</taxon>
        <taxon>Gunneridae</taxon>
        <taxon>Pentapetalae</taxon>
        <taxon>rosids</taxon>
        <taxon>fabids</taxon>
        <taxon>Malpighiales</taxon>
        <taxon>Salicaceae</taxon>
        <taxon>Saliceae</taxon>
        <taxon>Populus</taxon>
    </lineage>
</organism>
<feature type="compositionally biased region" description="Basic and acidic residues" evidence="1">
    <location>
        <begin position="117"/>
        <end position="139"/>
    </location>
</feature>
<evidence type="ECO:0000313" key="3">
    <source>
        <dbReference type="Proteomes" id="UP000807159"/>
    </source>
</evidence>
<dbReference type="EMBL" id="JACEGQ020000004">
    <property type="protein sequence ID" value="KAH8510381.1"/>
    <property type="molecule type" value="Genomic_DNA"/>
</dbReference>
<dbReference type="AlphaFoldDB" id="A0A8T2YZD9"/>
<keyword evidence="3" id="KW-1185">Reference proteome</keyword>
<evidence type="ECO:0000256" key="1">
    <source>
        <dbReference type="SAM" id="MobiDB-lite"/>
    </source>
</evidence>
<name>A0A8T2YZD9_POPDE</name>
<reference evidence="2" key="1">
    <citation type="journal article" date="2021" name="J. Hered.">
        <title>Genome Assembly of Salicaceae Populus deltoides (Eastern Cottonwood) I-69 Based on Nanopore Sequencing and Hi-C Technologies.</title>
        <authorList>
            <person name="Bai S."/>
            <person name="Wu H."/>
            <person name="Zhang J."/>
            <person name="Pan Z."/>
            <person name="Zhao W."/>
            <person name="Li Z."/>
            <person name="Tong C."/>
        </authorList>
    </citation>
    <scope>NUCLEOTIDE SEQUENCE</scope>
    <source>
        <tissue evidence="2">Leaf</tissue>
    </source>
</reference>
<protein>
    <submittedName>
        <fullName evidence="2">Uncharacterized protein</fullName>
    </submittedName>
</protein>
<evidence type="ECO:0000313" key="2">
    <source>
        <dbReference type="EMBL" id="KAH8510381.1"/>
    </source>
</evidence>
<accession>A0A8T2YZD9</accession>
<dbReference type="Proteomes" id="UP000807159">
    <property type="component" value="Chromosome 4"/>
</dbReference>
<proteinExistence type="predicted"/>
<gene>
    <name evidence="2" type="ORF">H0E87_008080</name>
</gene>
<feature type="region of interest" description="Disordered" evidence="1">
    <location>
        <begin position="105"/>
        <end position="139"/>
    </location>
</feature>
<comment type="caution">
    <text evidence="2">The sequence shown here is derived from an EMBL/GenBank/DDBJ whole genome shotgun (WGS) entry which is preliminary data.</text>
</comment>